<organism evidence="1 2">
    <name type="scientific">Dorea ammoniilytica</name>
    <dbReference type="NCBI Taxonomy" id="2981788"/>
    <lineage>
        <taxon>Bacteria</taxon>
        <taxon>Bacillati</taxon>
        <taxon>Bacillota</taxon>
        <taxon>Clostridia</taxon>
        <taxon>Lachnospirales</taxon>
        <taxon>Lachnospiraceae</taxon>
        <taxon>Dorea</taxon>
    </lineage>
</organism>
<reference evidence="1 2" key="1">
    <citation type="journal article" date="2021" name="ISME Commun">
        <title>Automated analysis of genomic sequences facilitates high-throughput and comprehensive description of bacteria.</title>
        <authorList>
            <person name="Hitch T.C.A."/>
        </authorList>
    </citation>
    <scope>NUCLEOTIDE SEQUENCE [LARGE SCALE GENOMIC DNA]</scope>
    <source>
        <strain evidence="1 2">Sanger_02</strain>
    </source>
</reference>
<keyword evidence="1" id="KW-0808">Transferase</keyword>
<proteinExistence type="predicted"/>
<dbReference type="PANTHER" id="PTHR35276">
    <property type="entry name" value="S-ADENOSYL-L-METHIONINE-DEPENDENT METHYLTRANSFERASES SUPERFAMILY PROTEIN"/>
    <property type="match status" value="1"/>
</dbReference>
<accession>A0ABT2S7Z1</accession>
<dbReference type="SUPFAM" id="SSF53335">
    <property type="entry name" value="S-adenosyl-L-methionine-dependent methyltransferases"/>
    <property type="match status" value="1"/>
</dbReference>
<evidence type="ECO:0000313" key="2">
    <source>
        <dbReference type="Proteomes" id="UP001207605"/>
    </source>
</evidence>
<gene>
    <name evidence="1" type="ORF">OCV65_10775</name>
</gene>
<dbReference type="PANTHER" id="PTHR35276:SF1">
    <property type="entry name" value="TRNA (MNM(5)S(2)U34)-METHYLTRANSFERASE, CHLOROPLASTIC"/>
    <property type="match status" value="1"/>
</dbReference>
<dbReference type="Gene3D" id="3.40.50.150">
    <property type="entry name" value="Vaccinia Virus protein VP39"/>
    <property type="match status" value="1"/>
</dbReference>
<evidence type="ECO:0000313" key="1">
    <source>
        <dbReference type="EMBL" id="MCU6700712.1"/>
    </source>
</evidence>
<dbReference type="EMBL" id="JAOQJV010000016">
    <property type="protein sequence ID" value="MCU6700712.1"/>
    <property type="molecule type" value="Genomic_DNA"/>
</dbReference>
<sequence>MKYSQITEWCHEIIRTQAKREGLYIDATMGKGADTAFLCELAGEQGHVIAFDIQEVALDYTKKRLENENLIGRAELILDGHEHMARYAGEKTVDLICFNFGYLPGGNHEIATRAETSVQAVEAGLSLLKSGGMMCLCIYSGGDTGFEEKNRLMEYLKNLPAKTYTVIVNQYFNRVNQPPIPVFVWKS</sequence>
<dbReference type="InterPro" id="IPR010719">
    <property type="entry name" value="MnmM_MeTrfase"/>
</dbReference>
<dbReference type="InterPro" id="IPR029063">
    <property type="entry name" value="SAM-dependent_MTases_sf"/>
</dbReference>
<dbReference type="Proteomes" id="UP001207605">
    <property type="component" value="Unassembled WGS sequence"/>
</dbReference>
<keyword evidence="1" id="KW-0489">Methyltransferase</keyword>
<dbReference type="GO" id="GO:0032259">
    <property type="term" value="P:methylation"/>
    <property type="evidence" value="ECO:0007669"/>
    <property type="project" value="UniProtKB-KW"/>
</dbReference>
<name>A0ABT2S7Z1_9FIRM</name>
<comment type="caution">
    <text evidence="1">The sequence shown here is derived from an EMBL/GenBank/DDBJ whole genome shotgun (WGS) entry which is preliminary data.</text>
</comment>
<dbReference type="GO" id="GO:0008168">
    <property type="term" value="F:methyltransferase activity"/>
    <property type="evidence" value="ECO:0007669"/>
    <property type="project" value="UniProtKB-KW"/>
</dbReference>
<dbReference type="Pfam" id="PF06962">
    <property type="entry name" value="rRNA_methylase"/>
    <property type="match status" value="1"/>
</dbReference>
<protein>
    <submittedName>
        <fullName evidence="1">Class I SAM-dependent methyltransferase</fullName>
    </submittedName>
</protein>
<dbReference type="RefSeq" id="WP_118452646.1">
    <property type="nucleotide sequence ID" value="NZ_JAOQJV010000016.1"/>
</dbReference>
<keyword evidence="2" id="KW-1185">Reference proteome</keyword>
<dbReference type="CDD" id="cd02440">
    <property type="entry name" value="AdoMet_MTases"/>
    <property type="match status" value="1"/>
</dbReference>